<evidence type="ECO:0000256" key="5">
    <source>
        <dbReference type="ARBA" id="ARBA00023002"/>
    </source>
</evidence>
<dbReference type="InterPro" id="IPR009100">
    <property type="entry name" value="AcylCoA_DH/oxidase_NM_dom_sf"/>
</dbReference>
<dbReference type="InterPro" id="IPR036250">
    <property type="entry name" value="AcylCo_DH-like_C"/>
</dbReference>
<dbReference type="Gene3D" id="1.20.140.10">
    <property type="entry name" value="Butyryl-CoA Dehydrogenase, subunit A, domain 3"/>
    <property type="match status" value="1"/>
</dbReference>
<evidence type="ECO:0000313" key="9">
    <source>
        <dbReference type="EMBL" id="SAL17013.1"/>
    </source>
</evidence>
<dbReference type="Pfam" id="PF02770">
    <property type="entry name" value="Acyl-CoA_dh_M"/>
    <property type="match status" value="1"/>
</dbReference>
<dbReference type="InterPro" id="IPR037069">
    <property type="entry name" value="AcylCoA_DH/ox_N_sf"/>
</dbReference>
<dbReference type="GO" id="GO:0003995">
    <property type="term" value="F:acyl-CoA dehydrogenase activity"/>
    <property type="evidence" value="ECO:0007669"/>
    <property type="project" value="TreeGrafter"/>
</dbReference>
<evidence type="ECO:0000313" key="10">
    <source>
        <dbReference type="Proteomes" id="UP000198263"/>
    </source>
</evidence>
<dbReference type="Pfam" id="PF02771">
    <property type="entry name" value="Acyl-CoA_dh_N"/>
    <property type="match status" value="1"/>
</dbReference>
<proteinExistence type="inferred from homology"/>
<dbReference type="Proteomes" id="UP000198263">
    <property type="component" value="Unassembled WGS sequence"/>
</dbReference>
<protein>
    <submittedName>
        <fullName evidence="9">Acyl-CoA dehydrogenase</fullName>
    </submittedName>
</protein>
<feature type="domain" description="Acyl-CoA dehydrogenase/oxidase N-terminal" evidence="8">
    <location>
        <begin position="6"/>
        <end position="117"/>
    </location>
</feature>
<dbReference type="SUPFAM" id="SSF56645">
    <property type="entry name" value="Acyl-CoA dehydrogenase NM domain-like"/>
    <property type="match status" value="1"/>
</dbReference>
<evidence type="ECO:0000256" key="3">
    <source>
        <dbReference type="ARBA" id="ARBA00022630"/>
    </source>
</evidence>
<dbReference type="PANTHER" id="PTHR43884:SF20">
    <property type="entry name" value="ACYL-COA DEHYDROGENASE FADE28"/>
    <property type="match status" value="1"/>
</dbReference>
<dbReference type="Gene3D" id="1.10.540.10">
    <property type="entry name" value="Acyl-CoA dehydrogenase/oxidase, N-terminal domain"/>
    <property type="match status" value="1"/>
</dbReference>
<feature type="domain" description="Acyl-CoA dehydrogenase/oxidase C-terminal" evidence="6">
    <location>
        <begin position="227"/>
        <end position="370"/>
    </location>
</feature>
<dbReference type="PANTHER" id="PTHR43884">
    <property type="entry name" value="ACYL-COA DEHYDROGENASE"/>
    <property type="match status" value="1"/>
</dbReference>
<dbReference type="Pfam" id="PF00441">
    <property type="entry name" value="Acyl-CoA_dh_1"/>
    <property type="match status" value="1"/>
</dbReference>
<organism evidence="9 10">
    <name type="scientific">Caballeronia concitans</name>
    <dbReference type="NCBI Taxonomy" id="1777133"/>
    <lineage>
        <taxon>Bacteria</taxon>
        <taxon>Pseudomonadati</taxon>
        <taxon>Pseudomonadota</taxon>
        <taxon>Betaproteobacteria</taxon>
        <taxon>Burkholderiales</taxon>
        <taxon>Burkholderiaceae</taxon>
        <taxon>Caballeronia</taxon>
    </lineage>
</organism>
<dbReference type="GO" id="GO:0050660">
    <property type="term" value="F:flavin adenine dinucleotide binding"/>
    <property type="evidence" value="ECO:0007669"/>
    <property type="project" value="InterPro"/>
</dbReference>
<dbReference type="InterPro" id="IPR046373">
    <property type="entry name" value="Acyl-CoA_Oxase/DH_mid-dom_sf"/>
</dbReference>
<dbReference type="InterPro" id="IPR009075">
    <property type="entry name" value="AcylCo_DH/oxidase_C"/>
</dbReference>
<evidence type="ECO:0000256" key="4">
    <source>
        <dbReference type="ARBA" id="ARBA00022827"/>
    </source>
</evidence>
<keyword evidence="4" id="KW-0274">FAD</keyword>
<evidence type="ECO:0000259" key="6">
    <source>
        <dbReference type="Pfam" id="PF00441"/>
    </source>
</evidence>
<evidence type="ECO:0000259" key="7">
    <source>
        <dbReference type="Pfam" id="PF02770"/>
    </source>
</evidence>
<comment type="cofactor">
    <cofactor evidence="1">
        <name>FAD</name>
        <dbReference type="ChEBI" id="CHEBI:57692"/>
    </cofactor>
</comment>
<dbReference type="Gene3D" id="2.40.110.10">
    <property type="entry name" value="Butyryl-CoA Dehydrogenase, subunit A, domain 2"/>
    <property type="match status" value="1"/>
</dbReference>
<keyword evidence="10" id="KW-1185">Reference proteome</keyword>
<reference evidence="9 10" key="1">
    <citation type="submission" date="2016-01" db="EMBL/GenBank/DDBJ databases">
        <authorList>
            <person name="Peeters C."/>
        </authorList>
    </citation>
    <scope>NUCLEOTIDE SEQUENCE [LARGE SCALE GENOMIC DNA]</scope>
    <source>
        <strain evidence="9">LMG 29315</strain>
    </source>
</reference>
<gene>
    <name evidence="9" type="ORF">AWB72_01033</name>
</gene>
<dbReference type="SUPFAM" id="SSF47203">
    <property type="entry name" value="Acyl-CoA dehydrogenase C-terminal domain-like"/>
    <property type="match status" value="1"/>
</dbReference>
<dbReference type="InterPro" id="IPR013786">
    <property type="entry name" value="AcylCoA_DH/ox_N"/>
</dbReference>
<keyword evidence="3" id="KW-0285">Flavoprotein</keyword>
<name>A0A658QSS5_9BURK</name>
<evidence type="ECO:0000259" key="8">
    <source>
        <dbReference type="Pfam" id="PF02771"/>
    </source>
</evidence>
<dbReference type="AlphaFoldDB" id="A0A658QSS5"/>
<comment type="caution">
    <text evidence="9">The sequence shown here is derived from an EMBL/GenBank/DDBJ whole genome shotgun (WGS) entry which is preliminary data.</text>
</comment>
<keyword evidence="5" id="KW-0560">Oxidoreductase</keyword>
<accession>A0A658QSS5</accession>
<evidence type="ECO:0000256" key="2">
    <source>
        <dbReference type="ARBA" id="ARBA00009347"/>
    </source>
</evidence>
<dbReference type="OrthoDB" id="9770681at2"/>
<dbReference type="CDD" id="cd00567">
    <property type="entry name" value="ACAD"/>
    <property type="match status" value="1"/>
</dbReference>
<evidence type="ECO:0000256" key="1">
    <source>
        <dbReference type="ARBA" id="ARBA00001974"/>
    </source>
</evidence>
<dbReference type="InterPro" id="IPR006091">
    <property type="entry name" value="Acyl-CoA_Oxase/DH_mid-dom"/>
</dbReference>
<feature type="domain" description="Acyl-CoA oxidase/dehydrogenase middle" evidence="7">
    <location>
        <begin position="122"/>
        <end position="213"/>
    </location>
</feature>
<dbReference type="RefSeq" id="WP_040048902.1">
    <property type="nucleotide sequence ID" value="NZ_FCNV02000001.1"/>
</dbReference>
<comment type="similarity">
    <text evidence="2">Belongs to the acyl-CoA dehydrogenase family.</text>
</comment>
<dbReference type="EMBL" id="FCNV02000001">
    <property type="protein sequence ID" value="SAL17013.1"/>
    <property type="molecule type" value="Genomic_DNA"/>
</dbReference>
<sequence>MNFNLNDEQQLLQDSVRRFIDKAYAFETRNAIVKTARGGNAENWRTFADNGWLAAALPEAYGGLGGTLLDTALITQQFGRALVVEPYLGCAVLAAQTLVAAAGPAVMDTLLPALADGSQRVALAYSEASSRGDPAIVQTTATRGKDGYRIEGTKTLVLGAADADWFIVSARVADSADVDDGISLFLLRAGSPGLTQQPLPLHDGTHAAELTFAQVAVPASALLGERGAGLRALRHGLSHGITALCAELVGAMERAIEITAEYLKVRKQFGVAIGSFQSLQHRMADMAAELELSRSMLYAMLAAFEGECEKTQRLTVSQGKAFIGRAAKWVCGQAIQLHGGIGMTEEYAVGHYFKRAIVADILFGTSDQHEAANAAALQEALRAESEAV</sequence>